<organism evidence="3 4">
    <name type="scientific">Marinobacter lacisalsi</name>
    <dbReference type="NCBI Taxonomy" id="475979"/>
    <lineage>
        <taxon>Bacteria</taxon>
        <taxon>Pseudomonadati</taxon>
        <taxon>Pseudomonadota</taxon>
        <taxon>Gammaproteobacteria</taxon>
        <taxon>Pseudomonadales</taxon>
        <taxon>Marinobacteraceae</taxon>
        <taxon>Marinobacter</taxon>
    </lineage>
</organism>
<dbReference type="InterPro" id="IPR051043">
    <property type="entry name" value="Sulfatase_Mod_Factor_Kinase"/>
</dbReference>
<proteinExistence type="predicted"/>
<dbReference type="InterPro" id="IPR042095">
    <property type="entry name" value="SUMF_sf"/>
</dbReference>
<dbReference type="InterPro" id="IPR005532">
    <property type="entry name" value="SUMF_dom"/>
</dbReference>
<comment type="caution">
    <text evidence="3">The sequence shown here is derived from an EMBL/GenBank/DDBJ whole genome shotgun (WGS) entry which is preliminary data.</text>
</comment>
<evidence type="ECO:0000256" key="1">
    <source>
        <dbReference type="SAM" id="SignalP"/>
    </source>
</evidence>
<dbReference type="Pfam" id="PF03781">
    <property type="entry name" value="FGE-sulfatase"/>
    <property type="match status" value="1"/>
</dbReference>
<dbReference type="Gene3D" id="3.90.1580.10">
    <property type="entry name" value="paralog of FGE (formylglycine-generating enzyme)"/>
    <property type="match status" value="1"/>
</dbReference>
<keyword evidence="4" id="KW-1185">Reference proteome</keyword>
<feature type="domain" description="Sulfatase-modifying factor enzyme-like" evidence="2">
    <location>
        <begin position="38"/>
        <end position="256"/>
    </location>
</feature>
<dbReference type="EMBL" id="JBHSDI010000060">
    <property type="protein sequence ID" value="MFC4260774.1"/>
    <property type="molecule type" value="Genomic_DNA"/>
</dbReference>
<evidence type="ECO:0000259" key="2">
    <source>
        <dbReference type="Pfam" id="PF03781"/>
    </source>
</evidence>
<feature type="chain" id="PRO_5046673871" evidence="1">
    <location>
        <begin position="22"/>
        <end position="267"/>
    </location>
</feature>
<accession>A0ABV8QPC6</accession>
<gene>
    <name evidence="3" type="ORF">ACFOZ5_17290</name>
</gene>
<evidence type="ECO:0000313" key="3">
    <source>
        <dbReference type="EMBL" id="MFC4260774.1"/>
    </source>
</evidence>
<dbReference type="PANTHER" id="PTHR23150">
    <property type="entry name" value="SULFATASE MODIFYING FACTOR 1, 2"/>
    <property type="match status" value="1"/>
</dbReference>
<dbReference type="PANTHER" id="PTHR23150:SF19">
    <property type="entry name" value="FORMYLGLYCINE-GENERATING ENZYME"/>
    <property type="match status" value="1"/>
</dbReference>
<reference evidence="4" key="1">
    <citation type="journal article" date="2019" name="Int. J. Syst. Evol. Microbiol.">
        <title>The Global Catalogue of Microorganisms (GCM) 10K type strain sequencing project: providing services to taxonomists for standard genome sequencing and annotation.</title>
        <authorList>
            <consortium name="The Broad Institute Genomics Platform"/>
            <consortium name="The Broad Institute Genome Sequencing Center for Infectious Disease"/>
            <person name="Wu L."/>
            <person name="Ma J."/>
        </authorList>
    </citation>
    <scope>NUCLEOTIDE SEQUENCE [LARGE SCALE GENOMIC DNA]</scope>
    <source>
        <strain evidence="4">CECT 7297</strain>
    </source>
</reference>
<dbReference type="SUPFAM" id="SSF56436">
    <property type="entry name" value="C-type lectin-like"/>
    <property type="match status" value="1"/>
</dbReference>
<feature type="signal peptide" evidence="1">
    <location>
        <begin position="1"/>
        <end position="21"/>
    </location>
</feature>
<evidence type="ECO:0000313" key="4">
    <source>
        <dbReference type="Proteomes" id="UP001595798"/>
    </source>
</evidence>
<sequence>MSKLSTPVLLATLLSSGPALCSGPEQVTNALGMTFNKVPAGTFMMGSAPGTPGHEADEVRRQVTISEPFYLQTTAVTRGQWLELVDGVPSAFPECGDQCPVDGLRPDWVDWYVNALSEEDPNWDYRLPTEAEWEYAARAGTEGVYYTGDCLSGQQANVSGSKVLPGCESFPNSAGPQPVGQYSPNPWGFYDMLGNTWELTADWYGPCREAPVTDPTGPDEGRHRVIRGGSWHFQSVHARAANRFRTISDIAGFRLVAVPENPVSGDQ</sequence>
<dbReference type="Proteomes" id="UP001595798">
    <property type="component" value="Unassembled WGS sequence"/>
</dbReference>
<name>A0ABV8QPC6_9GAMM</name>
<keyword evidence="1" id="KW-0732">Signal</keyword>
<protein>
    <submittedName>
        <fullName evidence="3">Formylglycine-generating enzyme family protein</fullName>
    </submittedName>
</protein>
<dbReference type="InterPro" id="IPR016187">
    <property type="entry name" value="CTDL_fold"/>
</dbReference>
<dbReference type="RefSeq" id="WP_379889638.1">
    <property type="nucleotide sequence ID" value="NZ_JBHSDI010000060.1"/>
</dbReference>